<evidence type="ECO:0000313" key="3">
    <source>
        <dbReference type="EMBL" id="MBM6700342.1"/>
    </source>
</evidence>
<keyword evidence="4" id="KW-1185">Reference proteome</keyword>
<dbReference type="SUPFAM" id="SSF49373">
    <property type="entry name" value="Invasin/intimin cell-adhesion fragments"/>
    <property type="match status" value="1"/>
</dbReference>
<keyword evidence="2" id="KW-1133">Transmembrane helix</keyword>
<dbReference type="Gene3D" id="2.60.40.1140">
    <property type="entry name" value="Collagen-binding surface protein Cna, B-type domain"/>
    <property type="match status" value="1"/>
</dbReference>
<keyword evidence="2" id="KW-0472">Membrane</keyword>
<dbReference type="RefSeq" id="WP_204469659.1">
    <property type="nucleotide sequence ID" value="NZ_JACLYU010000025.1"/>
</dbReference>
<evidence type="ECO:0000256" key="1">
    <source>
        <dbReference type="SAM" id="MobiDB-lite"/>
    </source>
</evidence>
<name>A0A938WZ75_9BIFI</name>
<sequence length="936" mass="100791">MILMSEGDPKIASVHITKPEKNSADPVYNENRAPDYEAGWNNGECSAFDVAVARKECGSDEGNPIIQKHEYKRDLKNGKEQVMSDWWREAQAFATMMTIAYCKKQVSAAYSKDADAPAPAKAKDPSSPDSPSQDYALQLFTVGVLPETANSPVLARIVLNPNRLNETYANEHPFPNDHTGQSQSAFDVKFQGYAKSFTTGAGSAAVGDGWFTHTIKNEDSSGQQALTWEDLFFVEPDQYQVIEKDTSGKLDWDVILDSIAGTITNTKPKVPTKVTGGDSTTSGYITYTDPIGRYMEIKRVKGIIFNGQSFEPTPPAGTSDDADVEARREAAMRGSVSKDDKGNTVHTWTFSGEVKNDLYPETHLDDLKISATTDKNGNQTLKVLIPATLIPVRYNKLTFDENGKCIGNVVGNQDNNMLPIRLIYSTGMQDGILVDCPGEDKDATTRCVDASKIDPNYLTEVGGRHAGDSGMIGFDSNVFSNQTRNHLGHNAISVGDATSTFTPAETDPFYYLQQDTVIYTAKNPGDITANTPESRLDKLTAEQDFDPVQTLDFDDSTTYWISVPYWDHEDHNEDSTSKLTRQFPGWLSMSGSELNAYMEDHVDTLTVRDGKATMLKGAIRVWNMHRLELPKAAGGNDTGTAAMNRFSEHHHQNDSGYEGAEVAQPKQSGEHFAQYLGNNGTAIYPTSTDLVVAKRVVGADGTDITPSNATFHFRITTGGQESGGGNSQTKSGDVSGTGDGQDQSGGTPFATADGKATGTITATLEDPQGNPVTTVDGKPVTQKVTFDKNGTAIVSLKAGQALRIPCLYGVTYTVREISESGHELPGGYIFGNTTLTVAGKDAEQQDTQTAKAAADASPDPGTTQTTDEFEDALGGTIGLYDQTVTVANRFIGVSHLPLTGGGATGRILLIAGLGALLLAGAAALLAKQRRNRHHLA</sequence>
<gene>
    <name evidence="3" type="ORF">H7U32_08570</name>
</gene>
<dbReference type="EMBL" id="JACLYU010000025">
    <property type="protein sequence ID" value="MBM6700342.1"/>
    <property type="molecule type" value="Genomic_DNA"/>
</dbReference>
<organism evidence="3 4">
    <name type="scientific">Bifidobacterium pullorum subsp. saeculare</name>
    <dbReference type="NCBI Taxonomy" id="78257"/>
    <lineage>
        <taxon>Bacteria</taxon>
        <taxon>Bacillati</taxon>
        <taxon>Actinomycetota</taxon>
        <taxon>Actinomycetes</taxon>
        <taxon>Bifidobacteriales</taxon>
        <taxon>Bifidobacteriaceae</taxon>
        <taxon>Bifidobacterium</taxon>
    </lineage>
</organism>
<feature type="region of interest" description="Disordered" evidence="1">
    <location>
        <begin position="715"/>
        <end position="754"/>
    </location>
</feature>
<protein>
    <submittedName>
        <fullName evidence="3">Ig-like domain-containing protein</fullName>
    </submittedName>
</protein>
<evidence type="ECO:0000256" key="2">
    <source>
        <dbReference type="SAM" id="Phobius"/>
    </source>
</evidence>
<dbReference type="InterPro" id="IPR008964">
    <property type="entry name" value="Invasin/intimin_cell_adhesion"/>
</dbReference>
<proteinExistence type="predicted"/>
<keyword evidence="2" id="KW-0812">Transmembrane</keyword>
<accession>A0A938WZ75</accession>
<comment type="caution">
    <text evidence="3">The sequence shown here is derived from an EMBL/GenBank/DDBJ whole genome shotgun (WGS) entry which is preliminary data.</text>
</comment>
<reference evidence="3" key="2">
    <citation type="journal article" date="2021" name="Sci. Rep.">
        <title>The distribution of antibiotic resistance genes in chicken gut microbiota commensals.</title>
        <authorList>
            <person name="Juricova H."/>
            <person name="Matiasovicova J."/>
            <person name="Kubasova T."/>
            <person name="Cejkova D."/>
            <person name="Rychlik I."/>
        </authorList>
    </citation>
    <scope>NUCLEOTIDE SEQUENCE</scope>
    <source>
        <strain evidence="3">An836</strain>
    </source>
</reference>
<dbReference type="AlphaFoldDB" id="A0A938WZ75"/>
<reference evidence="3" key="1">
    <citation type="submission" date="2020-08" db="EMBL/GenBank/DDBJ databases">
        <authorList>
            <person name="Cejkova D."/>
            <person name="Kubasova T."/>
            <person name="Jahodarova E."/>
            <person name="Rychlik I."/>
        </authorList>
    </citation>
    <scope>NUCLEOTIDE SEQUENCE</scope>
    <source>
        <strain evidence="3">An836</strain>
    </source>
</reference>
<evidence type="ECO:0000313" key="4">
    <source>
        <dbReference type="Proteomes" id="UP000718821"/>
    </source>
</evidence>
<dbReference type="NCBIfam" id="TIGR01167">
    <property type="entry name" value="LPXTG_anchor"/>
    <property type="match status" value="1"/>
</dbReference>
<feature type="compositionally biased region" description="Low complexity" evidence="1">
    <location>
        <begin position="731"/>
        <end position="747"/>
    </location>
</feature>
<feature type="transmembrane region" description="Helical" evidence="2">
    <location>
        <begin position="907"/>
        <end position="926"/>
    </location>
</feature>
<dbReference type="Proteomes" id="UP000718821">
    <property type="component" value="Unassembled WGS sequence"/>
</dbReference>
<feature type="region of interest" description="Disordered" evidence="1">
    <location>
        <begin position="841"/>
        <end position="866"/>
    </location>
</feature>
<feature type="compositionally biased region" description="Low complexity" evidence="1">
    <location>
        <begin position="845"/>
        <end position="856"/>
    </location>
</feature>